<dbReference type="InterPro" id="IPR003347">
    <property type="entry name" value="JmjC_dom"/>
</dbReference>
<gene>
    <name evidence="2" type="ORF">UTRI_03591</name>
</gene>
<dbReference type="AlphaFoldDB" id="A0A5C3E0T0"/>
<evidence type="ECO:0000259" key="1">
    <source>
        <dbReference type="PROSITE" id="PS51184"/>
    </source>
</evidence>
<dbReference type="Proteomes" id="UP000324022">
    <property type="component" value="Unassembled WGS sequence"/>
</dbReference>
<dbReference type="InterPro" id="IPR041667">
    <property type="entry name" value="Cupin_8"/>
</dbReference>
<accession>A0A5C3E0T0</accession>
<dbReference type="PANTHER" id="PTHR12461">
    <property type="entry name" value="HYPOXIA-INDUCIBLE FACTOR 1 ALPHA INHIBITOR-RELATED"/>
    <property type="match status" value="1"/>
</dbReference>
<dbReference type="Gene3D" id="2.60.120.650">
    <property type="entry name" value="Cupin"/>
    <property type="match status" value="1"/>
</dbReference>
<dbReference type="EMBL" id="OOIN01000007">
    <property type="protein sequence ID" value="SPO24323.1"/>
    <property type="molecule type" value="Genomic_DNA"/>
</dbReference>
<dbReference type="PANTHER" id="PTHR12461:SF105">
    <property type="entry name" value="HYPOXIA-INDUCIBLE FACTOR 1-ALPHA INHIBITOR"/>
    <property type="match status" value="1"/>
</dbReference>
<dbReference type="PROSITE" id="PS51184">
    <property type="entry name" value="JMJC"/>
    <property type="match status" value="1"/>
</dbReference>
<feature type="domain" description="JmjC" evidence="1">
    <location>
        <begin position="114"/>
        <end position="281"/>
    </location>
</feature>
<protein>
    <recommendedName>
        <fullName evidence="1">JmjC domain-containing protein</fullName>
    </recommendedName>
</protein>
<dbReference type="SUPFAM" id="SSF51197">
    <property type="entry name" value="Clavaminate synthase-like"/>
    <property type="match status" value="1"/>
</dbReference>
<dbReference type="Pfam" id="PF13621">
    <property type="entry name" value="Cupin_8"/>
    <property type="match status" value="1"/>
</dbReference>
<evidence type="ECO:0000313" key="2">
    <source>
        <dbReference type="EMBL" id="SPO24323.1"/>
    </source>
</evidence>
<keyword evidence="3" id="KW-1185">Reference proteome</keyword>
<sequence>MSVSRLASLRNGLSPSRFVRDFQLLRRPGHFQGLLTTHPAQDKVVWPALKKWSKLSPDGQETLDGLKRPEIMDLIVPVEVSQCGVGYNAGGGKWDRLELPFSLFLDAFVQGKIPWQAVQEGQQQQPVGYLAQFDLLSHSPSLASEAPGLPHTTAGPKGAKEQWRSNVWIGPSATYTPLHRDPYENLFAQVVGRKRIHLFAPELAPYLYINKTGPQRNTSTIASENELLNGVQTRPLLSKALASQNAFVTQLDPGDVLYIPQGWYHCVQSLSTSASVNFWYL</sequence>
<name>A0A5C3E0T0_9BASI</name>
<dbReference type="SMART" id="SM00558">
    <property type="entry name" value="JmjC"/>
    <property type="match status" value="1"/>
</dbReference>
<reference evidence="2 3" key="1">
    <citation type="submission" date="2018-03" db="EMBL/GenBank/DDBJ databases">
        <authorList>
            <person name="Guldener U."/>
        </authorList>
    </citation>
    <scope>NUCLEOTIDE SEQUENCE [LARGE SCALE GENOMIC DNA]</scope>
    <source>
        <strain evidence="2 3">NBRC100155</strain>
    </source>
</reference>
<organism evidence="2 3">
    <name type="scientific">Ustilago trichophora</name>
    <dbReference type="NCBI Taxonomy" id="86804"/>
    <lineage>
        <taxon>Eukaryota</taxon>
        <taxon>Fungi</taxon>
        <taxon>Dikarya</taxon>
        <taxon>Basidiomycota</taxon>
        <taxon>Ustilaginomycotina</taxon>
        <taxon>Ustilaginomycetes</taxon>
        <taxon>Ustilaginales</taxon>
        <taxon>Ustilaginaceae</taxon>
        <taxon>Ustilago</taxon>
    </lineage>
</organism>
<proteinExistence type="predicted"/>
<dbReference type="OrthoDB" id="47172at2759"/>
<evidence type="ECO:0000313" key="3">
    <source>
        <dbReference type="Proteomes" id="UP000324022"/>
    </source>
</evidence>